<evidence type="ECO:0000313" key="3">
    <source>
        <dbReference type="Proteomes" id="UP001356427"/>
    </source>
</evidence>
<protein>
    <submittedName>
        <fullName evidence="2">Uncharacterized protein</fullName>
    </submittedName>
</protein>
<dbReference type="AlphaFoldDB" id="A0AAN8QBM7"/>
<feature type="region of interest" description="Disordered" evidence="1">
    <location>
        <begin position="49"/>
        <end position="75"/>
    </location>
</feature>
<organism evidence="2 3">
    <name type="scientific">Coregonus suidteri</name>
    <dbReference type="NCBI Taxonomy" id="861788"/>
    <lineage>
        <taxon>Eukaryota</taxon>
        <taxon>Metazoa</taxon>
        <taxon>Chordata</taxon>
        <taxon>Craniata</taxon>
        <taxon>Vertebrata</taxon>
        <taxon>Euteleostomi</taxon>
        <taxon>Actinopterygii</taxon>
        <taxon>Neopterygii</taxon>
        <taxon>Teleostei</taxon>
        <taxon>Protacanthopterygii</taxon>
        <taxon>Salmoniformes</taxon>
        <taxon>Salmonidae</taxon>
        <taxon>Coregoninae</taxon>
        <taxon>Coregonus</taxon>
    </lineage>
</organism>
<proteinExistence type="predicted"/>
<feature type="compositionally biased region" description="Polar residues" evidence="1">
    <location>
        <begin position="1"/>
        <end position="17"/>
    </location>
</feature>
<dbReference type="EMBL" id="JAGTTL010000036">
    <property type="protein sequence ID" value="KAK6293751.1"/>
    <property type="molecule type" value="Genomic_DNA"/>
</dbReference>
<accession>A0AAN8QBM7</accession>
<evidence type="ECO:0000256" key="1">
    <source>
        <dbReference type="SAM" id="MobiDB-lite"/>
    </source>
</evidence>
<feature type="compositionally biased region" description="Polar residues" evidence="1">
    <location>
        <begin position="49"/>
        <end position="65"/>
    </location>
</feature>
<comment type="caution">
    <text evidence="2">The sequence shown here is derived from an EMBL/GenBank/DDBJ whole genome shotgun (WGS) entry which is preliminary data.</text>
</comment>
<name>A0AAN8QBM7_9TELE</name>
<evidence type="ECO:0000313" key="2">
    <source>
        <dbReference type="EMBL" id="KAK6293751.1"/>
    </source>
</evidence>
<reference evidence="2 3" key="1">
    <citation type="submission" date="2021-04" db="EMBL/GenBank/DDBJ databases">
        <authorList>
            <person name="De Guttry C."/>
            <person name="Zahm M."/>
            <person name="Klopp C."/>
            <person name="Cabau C."/>
            <person name="Louis A."/>
            <person name="Berthelot C."/>
            <person name="Parey E."/>
            <person name="Roest Crollius H."/>
            <person name="Montfort J."/>
            <person name="Robinson-Rechavi M."/>
            <person name="Bucao C."/>
            <person name="Bouchez O."/>
            <person name="Gislard M."/>
            <person name="Lluch J."/>
            <person name="Milhes M."/>
            <person name="Lampietro C."/>
            <person name="Lopez Roques C."/>
            <person name="Donnadieu C."/>
            <person name="Braasch I."/>
            <person name="Desvignes T."/>
            <person name="Postlethwait J."/>
            <person name="Bobe J."/>
            <person name="Wedekind C."/>
            <person name="Guiguen Y."/>
        </authorList>
    </citation>
    <scope>NUCLEOTIDE SEQUENCE [LARGE SCALE GENOMIC DNA]</scope>
    <source>
        <strain evidence="2">Cs_M1</strain>
        <tissue evidence="2">Blood</tissue>
    </source>
</reference>
<gene>
    <name evidence="2" type="ORF">J4Q44_G00360770</name>
</gene>
<dbReference type="Proteomes" id="UP001356427">
    <property type="component" value="Unassembled WGS sequence"/>
</dbReference>
<keyword evidence="3" id="KW-1185">Reference proteome</keyword>
<sequence>MGNTQRNSGQHAWSENDGTGQGTPGTQDHDPHQNCNTVVLLQTVLQYTIGSDTGHQPRQEFSSGIQPEHPSSPLR</sequence>
<feature type="region of interest" description="Disordered" evidence="1">
    <location>
        <begin position="1"/>
        <end position="35"/>
    </location>
</feature>